<protein>
    <submittedName>
        <fullName evidence="1">Uncharacterized protein</fullName>
    </submittedName>
</protein>
<sequence length="82" mass="9723">MNKFNRDLLVLFKEELMNPQAIEHEVELLHELLYSVEKIDNLIIAHEVINLSKYKISSDEKIIRQTISLKELKPFIFLSNKN</sequence>
<reference evidence="1 2" key="1">
    <citation type="submission" date="2019-09" db="EMBL/GenBank/DDBJ databases">
        <title>Draft genome sequence of Ginsengibacter sp. BR5-29.</title>
        <authorList>
            <person name="Im W.-T."/>
        </authorList>
    </citation>
    <scope>NUCLEOTIDE SEQUENCE [LARGE SCALE GENOMIC DNA]</scope>
    <source>
        <strain evidence="1 2">BR5-29</strain>
    </source>
</reference>
<dbReference type="AlphaFoldDB" id="A0A5J5IQN7"/>
<proteinExistence type="predicted"/>
<evidence type="ECO:0000313" key="2">
    <source>
        <dbReference type="Proteomes" id="UP000326903"/>
    </source>
</evidence>
<accession>A0A5J5IQN7</accession>
<name>A0A5J5IQN7_9BACT</name>
<dbReference type="EMBL" id="VYQF01000001">
    <property type="protein sequence ID" value="KAA9041922.1"/>
    <property type="molecule type" value="Genomic_DNA"/>
</dbReference>
<dbReference type="Proteomes" id="UP000326903">
    <property type="component" value="Unassembled WGS sequence"/>
</dbReference>
<comment type="caution">
    <text evidence="1">The sequence shown here is derived from an EMBL/GenBank/DDBJ whole genome shotgun (WGS) entry which is preliminary data.</text>
</comment>
<keyword evidence="2" id="KW-1185">Reference proteome</keyword>
<evidence type="ECO:0000313" key="1">
    <source>
        <dbReference type="EMBL" id="KAA9041922.1"/>
    </source>
</evidence>
<gene>
    <name evidence="1" type="ORF">FW778_07875</name>
</gene>
<organism evidence="1 2">
    <name type="scientific">Ginsengibacter hankyongi</name>
    <dbReference type="NCBI Taxonomy" id="2607284"/>
    <lineage>
        <taxon>Bacteria</taxon>
        <taxon>Pseudomonadati</taxon>
        <taxon>Bacteroidota</taxon>
        <taxon>Chitinophagia</taxon>
        <taxon>Chitinophagales</taxon>
        <taxon>Chitinophagaceae</taxon>
        <taxon>Ginsengibacter</taxon>
    </lineage>
</organism>
<dbReference type="RefSeq" id="WP_150414051.1">
    <property type="nucleotide sequence ID" value="NZ_VYQF01000001.1"/>
</dbReference>